<evidence type="ECO:0000313" key="2">
    <source>
        <dbReference type="EnsemblMetazoa" id="AARA009154-PA"/>
    </source>
</evidence>
<name>A0A182I6F1_ANOAR</name>
<dbReference type="Proteomes" id="UP000075840">
    <property type="component" value="Unassembled WGS sequence"/>
</dbReference>
<dbReference type="VEuPathDB" id="VectorBase:AARA009154"/>
<keyword evidence="3" id="KW-1185">Reference proteome</keyword>
<accession>A0A182I6F1</accession>
<dbReference type="EnsemblMetazoa" id="AARA009154-RA">
    <property type="protein sequence ID" value="AARA009154-PA"/>
    <property type="gene ID" value="AARA009154"/>
</dbReference>
<evidence type="ECO:0000256" key="1">
    <source>
        <dbReference type="SAM" id="MobiDB-lite"/>
    </source>
</evidence>
<dbReference type="Gene3D" id="3.40.1000.30">
    <property type="match status" value="1"/>
</dbReference>
<sequence length="283" mass="31587">MDSDASENNSVPLDKTNDELQRSRSPLETVAEEAEGYQPILVTPATEWKSLPLLVEDSSRVLLAPSLQLALRHFFTHCGRDVIEISRSDLMIVLIYVIALETGLIPKGGSLPPCCRPGKHHTTYRSFDRRLVNHFASRLPLDWFGARAGPYRFELELVHESATSSNLSCTLVALSSGDLLIVNLLPFYGQKAGFSVTVPISFHVPAVNGNRLPLCYQNLSGLSVKLKNELFVPFRNHMYSKFVLTISPSLRGLPQELVARVMEYLDEPARRKLMEVLTMLPAV</sequence>
<feature type="region of interest" description="Disordered" evidence="1">
    <location>
        <begin position="1"/>
        <end position="31"/>
    </location>
</feature>
<reference evidence="2" key="1">
    <citation type="submission" date="2022-08" db="UniProtKB">
        <authorList>
            <consortium name="EnsemblMetazoa"/>
        </authorList>
    </citation>
    <scope>IDENTIFICATION</scope>
    <source>
        <strain evidence="2">Dongola</strain>
    </source>
</reference>
<evidence type="ECO:0000313" key="3">
    <source>
        <dbReference type="Proteomes" id="UP000075840"/>
    </source>
</evidence>
<feature type="compositionally biased region" description="Polar residues" evidence="1">
    <location>
        <begin position="1"/>
        <end position="11"/>
    </location>
</feature>
<dbReference type="VEuPathDB" id="VectorBase:AARA21_006012"/>
<dbReference type="EMBL" id="APCN01003635">
    <property type="status" value="NOT_ANNOTATED_CDS"/>
    <property type="molecule type" value="Genomic_DNA"/>
</dbReference>
<proteinExistence type="predicted"/>
<dbReference type="AlphaFoldDB" id="A0A182I6F1"/>
<protein>
    <submittedName>
        <fullName evidence="2">Uncharacterized protein</fullName>
    </submittedName>
</protein>
<organism evidence="2 3">
    <name type="scientific">Anopheles arabiensis</name>
    <name type="common">Mosquito</name>
    <dbReference type="NCBI Taxonomy" id="7173"/>
    <lineage>
        <taxon>Eukaryota</taxon>
        <taxon>Metazoa</taxon>
        <taxon>Ecdysozoa</taxon>
        <taxon>Arthropoda</taxon>
        <taxon>Hexapoda</taxon>
        <taxon>Insecta</taxon>
        <taxon>Pterygota</taxon>
        <taxon>Neoptera</taxon>
        <taxon>Endopterygota</taxon>
        <taxon>Diptera</taxon>
        <taxon>Nematocera</taxon>
        <taxon>Culicoidea</taxon>
        <taxon>Culicidae</taxon>
        <taxon>Anophelinae</taxon>
        <taxon>Anopheles</taxon>
    </lineage>
</organism>